<dbReference type="GO" id="GO:0003676">
    <property type="term" value="F:nucleic acid binding"/>
    <property type="evidence" value="ECO:0007669"/>
    <property type="project" value="InterPro"/>
</dbReference>
<dbReference type="EMBL" id="DSUH01000217">
    <property type="protein sequence ID" value="HGU33022.1"/>
    <property type="molecule type" value="Genomic_DNA"/>
</dbReference>
<dbReference type="SMART" id="SM00910">
    <property type="entry name" value="HIRAN"/>
    <property type="match status" value="1"/>
</dbReference>
<reference evidence="4" key="1">
    <citation type="journal article" date="2020" name="mSystems">
        <title>Genome- and Community-Level Interaction Insights into Carbon Utilization and Element Cycling Functions of Hydrothermarchaeota in Hydrothermal Sediment.</title>
        <authorList>
            <person name="Zhou Z."/>
            <person name="Liu Y."/>
            <person name="Xu W."/>
            <person name="Pan J."/>
            <person name="Luo Z.H."/>
            <person name="Li M."/>
        </authorList>
    </citation>
    <scope>NUCLEOTIDE SEQUENCE [LARGE SCALE GENOMIC DNA]</scope>
    <source>
        <strain evidence="4">SpSt-477</strain>
    </source>
</reference>
<dbReference type="Pfam" id="PF08797">
    <property type="entry name" value="HIRAN"/>
    <property type="match status" value="1"/>
</dbReference>
<keyword evidence="2" id="KW-0378">Hydrolase</keyword>
<gene>
    <name evidence="4" type="ORF">ENS29_09230</name>
</gene>
<evidence type="ECO:0000259" key="3">
    <source>
        <dbReference type="SMART" id="SM00910"/>
    </source>
</evidence>
<evidence type="ECO:0000256" key="1">
    <source>
        <dbReference type="ARBA" id="ARBA00022723"/>
    </source>
</evidence>
<keyword evidence="1" id="KW-0479">Metal-binding</keyword>
<dbReference type="GO" id="GO:0008270">
    <property type="term" value="F:zinc ion binding"/>
    <property type="evidence" value="ECO:0007669"/>
    <property type="project" value="InterPro"/>
</dbReference>
<dbReference type="InterPro" id="IPR014905">
    <property type="entry name" value="HIRAN"/>
</dbReference>
<accession>A0A7C4MMM4</accession>
<dbReference type="GO" id="GO:0016818">
    <property type="term" value="F:hydrolase activity, acting on acid anhydrides, in phosphorus-containing anhydrides"/>
    <property type="evidence" value="ECO:0007669"/>
    <property type="project" value="InterPro"/>
</dbReference>
<organism evidence="4">
    <name type="scientific">Desulfatirhabdium butyrativorans</name>
    <dbReference type="NCBI Taxonomy" id="340467"/>
    <lineage>
        <taxon>Bacteria</taxon>
        <taxon>Pseudomonadati</taxon>
        <taxon>Thermodesulfobacteriota</taxon>
        <taxon>Desulfobacteria</taxon>
        <taxon>Desulfobacterales</taxon>
        <taxon>Desulfatirhabdiaceae</taxon>
        <taxon>Desulfatirhabdium</taxon>
    </lineage>
</organism>
<comment type="caution">
    <text evidence="4">The sequence shown here is derived from an EMBL/GenBank/DDBJ whole genome shotgun (WGS) entry which is preliminary data.</text>
</comment>
<feature type="domain" description="HIRAN" evidence="3">
    <location>
        <begin position="157"/>
        <end position="262"/>
    </location>
</feature>
<dbReference type="Gene3D" id="3.30.70.2330">
    <property type="match status" value="1"/>
</dbReference>
<name>A0A7C4MMM4_9BACT</name>
<dbReference type="AlphaFoldDB" id="A0A7C4MMM4"/>
<evidence type="ECO:0000256" key="2">
    <source>
        <dbReference type="ARBA" id="ARBA00022801"/>
    </source>
</evidence>
<sequence length="264" mass="30042">MQYRIRFSDQNFLFEETPTQQLVPATSEPSGPGIEQQFTFDETGSKATLVLYGPSEPSPVRSHHYRFLVQTIRILNDYRAGAVFLAGVKINHGFPSDVGYRLLLKQILGENACREIFFEFSLGAYGDRNLAGLTTTWLYGGMPQDWNRACRKWYEQVSCFSTRVVGFSFRKHRFLCPMPQNDMLVVRAGDPVLVVREHDNPHDPNAIALMWQNGEKLGYIRRTIAAFLAPVLDGGALFIGKVAACLGHFRPDDERIHVRLERMQ</sequence>
<evidence type="ECO:0000313" key="4">
    <source>
        <dbReference type="EMBL" id="HGU33022.1"/>
    </source>
</evidence>
<proteinExistence type="predicted"/>
<protein>
    <recommendedName>
        <fullName evidence="3">HIRAN domain-containing protein</fullName>
    </recommendedName>
</protein>